<dbReference type="KEGG" id="sii:LD85_2310"/>
<name>D2PEC1_SACI9</name>
<dbReference type="HOGENOM" id="CLU_3263998_0_0_2"/>
<protein>
    <submittedName>
        <fullName evidence="1">Uncharacterized protein</fullName>
    </submittedName>
</protein>
<dbReference type="EMBL" id="CP001731">
    <property type="protein sequence ID" value="ADB87954.1"/>
    <property type="molecule type" value="Genomic_DNA"/>
</dbReference>
<accession>D2PEC1</accession>
<evidence type="ECO:0000313" key="2">
    <source>
        <dbReference type="Proteomes" id="UP000001404"/>
    </source>
</evidence>
<proteinExistence type="predicted"/>
<reference evidence="2" key="1">
    <citation type="journal article" date="2009" name="Proc. Natl. Acad. Sci. U.S.A.">
        <title>Biogeography of the Sulfolobus islandicus pan-genome.</title>
        <authorList>
            <person name="Reno M.L."/>
            <person name="Held N.L."/>
            <person name="Fields C.J."/>
            <person name="Burke P.V."/>
            <person name="Whitaker R.J."/>
        </authorList>
    </citation>
    <scope>NUCLEOTIDE SEQUENCE [LARGE SCALE GENOMIC DNA]</scope>
    <source>
        <strain evidence="2">L.D.8.5 / Lassen #2</strain>
    </source>
</reference>
<sequence length="41" mass="4985">MSHIYYANTTKKAIIIPLFYDKHDLNHYTDSFWLLVEKIKI</sequence>
<organism evidence="1 2">
    <name type="scientific">Saccharolobus islandicus (strain L.D.8.5 / Lassen #2)</name>
    <name type="common">Sulfolobus islandicus</name>
    <dbReference type="NCBI Taxonomy" id="425944"/>
    <lineage>
        <taxon>Archaea</taxon>
        <taxon>Thermoproteota</taxon>
        <taxon>Thermoprotei</taxon>
        <taxon>Sulfolobales</taxon>
        <taxon>Sulfolobaceae</taxon>
        <taxon>Saccharolobus</taxon>
    </lineage>
</organism>
<evidence type="ECO:0000313" key="1">
    <source>
        <dbReference type="EMBL" id="ADB87954.1"/>
    </source>
</evidence>
<dbReference type="AlphaFoldDB" id="D2PEC1"/>
<gene>
    <name evidence="1" type="ordered locus">LD85_2310</name>
</gene>
<dbReference type="Proteomes" id="UP000001404">
    <property type="component" value="Chromosome"/>
</dbReference>